<sequence>SMDETVDELTIDTIAPTIPTVDVLVTDNPTPTITGTADSVDDLTVEVNGVVYTEGDGNLTDNSDDTWMLVIPAGNALADGTYDVMATATDAAGNPSMDETVDELTIDSTGLAVPTVNTLVTDDVTPVLTGTAVSSGELMVSVNGVVYTEGDGNLVDNNDDTWTLGIPTGNEIPEGTYDVEAELMDALGNISVDGTTDELTINLGMPTGDMSQMFCTTDQPTLMGIVVDQNSVVWFAQETGGAVLDINTQLQNGVTYYAALLVDGVIGSSRLAVTVTLMQPTSASIEASEPTACLGTEIMYTTQSGMTNYEWAITSGGSIVSGGGTSDNFVIVLWDTAGDNSVSVDYDTTLSCIVNTSATLNVTTTACSDLTISKAVNILTPAIGETIIYSIEVTNTGQTDISAIEVGEALPSGLQFESFTAPIGNYNPLTGVWTIPQLTANTTTVLTITVTVLESGNYRNVATILTSNPVDSNPDNNSSEVEIDPDCLMVFNEFSPNGDGMNDLFKIRCIENFPNNKLNVFNRVGQLVYTANGYNNTWNGVSNVASSINKSVGLPVGTYYYALELGDGERTLTGWIYIAR</sequence>
<name>A0ABY1I012_9FLAO</name>
<evidence type="ECO:0000313" key="4">
    <source>
        <dbReference type="Proteomes" id="UP000184494"/>
    </source>
</evidence>
<dbReference type="Pfam" id="PF01345">
    <property type="entry name" value="DUF11"/>
    <property type="match status" value="1"/>
</dbReference>
<evidence type="ECO:0000259" key="2">
    <source>
        <dbReference type="Pfam" id="PF19077"/>
    </source>
</evidence>
<evidence type="ECO:0000259" key="1">
    <source>
        <dbReference type="Pfam" id="PF01345"/>
    </source>
</evidence>
<dbReference type="InterPro" id="IPR044016">
    <property type="entry name" value="Big_13"/>
</dbReference>
<dbReference type="NCBIfam" id="TIGR01451">
    <property type="entry name" value="B_ant_repeat"/>
    <property type="match status" value="1"/>
</dbReference>
<keyword evidence="4" id="KW-1185">Reference proteome</keyword>
<gene>
    <name evidence="3" type="ORF">SAMN02745246_04120</name>
</gene>
<dbReference type="InterPro" id="IPR013783">
    <property type="entry name" value="Ig-like_fold"/>
</dbReference>
<reference evidence="3 4" key="1">
    <citation type="submission" date="2016-11" db="EMBL/GenBank/DDBJ databases">
        <authorList>
            <person name="Varghese N."/>
            <person name="Submissions S."/>
        </authorList>
    </citation>
    <scope>NUCLEOTIDE SEQUENCE [LARGE SCALE GENOMIC DNA]</scope>
    <source>
        <strain evidence="3 4">DSM 3653</strain>
    </source>
</reference>
<dbReference type="Proteomes" id="UP000184494">
    <property type="component" value="Unassembled WGS sequence"/>
</dbReference>
<dbReference type="InterPro" id="IPR047589">
    <property type="entry name" value="DUF11_rpt"/>
</dbReference>
<dbReference type="Pfam" id="PF13585">
    <property type="entry name" value="CHU_C"/>
    <property type="match status" value="1"/>
</dbReference>
<dbReference type="Pfam" id="PF19077">
    <property type="entry name" value="Big_13"/>
    <property type="match status" value="1"/>
</dbReference>
<organism evidence="3 4">
    <name type="scientific">Leeuwenhoekiella marinoflava DSM 3653</name>
    <dbReference type="NCBI Taxonomy" id="1122159"/>
    <lineage>
        <taxon>Bacteria</taxon>
        <taxon>Pseudomonadati</taxon>
        <taxon>Bacteroidota</taxon>
        <taxon>Flavobacteriia</taxon>
        <taxon>Flavobacteriales</taxon>
        <taxon>Flavobacteriaceae</taxon>
        <taxon>Leeuwenhoekiella</taxon>
    </lineage>
</organism>
<feature type="non-terminal residue" evidence="3">
    <location>
        <position position="1"/>
    </location>
</feature>
<dbReference type="Gene3D" id="2.60.40.10">
    <property type="entry name" value="Immunoglobulins"/>
    <property type="match status" value="2"/>
</dbReference>
<feature type="domain" description="DUF11" evidence="1">
    <location>
        <begin position="369"/>
        <end position="483"/>
    </location>
</feature>
<protein>
    <submittedName>
        <fullName evidence="3">Conserved repeat domain-containing protein/gliding motility-associated C-terminal domain-containing protein</fullName>
    </submittedName>
</protein>
<comment type="caution">
    <text evidence="3">The sequence shown here is derived from an EMBL/GenBank/DDBJ whole genome shotgun (WGS) entry which is preliminary data.</text>
</comment>
<dbReference type="NCBIfam" id="TIGR04131">
    <property type="entry name" value="Bac_Flav_CTERM"/>
    <property type="match status" value="1"/>
</dbReference>
<dbReference type="RefSeq" id="WP_139250552.1">
    <property type="nucleotide sequence ID" value="NZ_FQUN01000036.1"/>
</dbReference>
<feature type="domain" description="Bacterial Ig-like" evidence="2">
    <location>
        <begin position="25"/>
        <end position="107"/>
    </location>
</feature>
<dbReference type="InterPro" id="IPR026341">
    <property type="entry name" value="T9SS_type_B"/>
</dbReference>
<dbReference type="InterPro" id="IPR001434">
    <property type="entry name" value="OmcB-like_DUF11"/>
</dbReference>
<dbReference type="EMBL" id="FQUN01000036">
    <property type="protein sequence ID" value="SHG07322.1"/>
    <property type="molecule type" value="Genomic_DNA"/>
</dbReference>
<evidence type="ECO:0000313" key="3">
    <source>
        <dbReference type="EMBL" id="SHG07322.1"/>
    </source>
</evidence>
<proteinExistence type="predicted"/>
<accession>A0ABY1I012</accession>